<evidence type="ECO:0008006" key="5">
    <source>
        <dbReference type="Google" id="ProtNLM"/>
    </source>
</evidence>
<dbReference type="EMBL" id="LLXX01000143">
    <property type="protein sequence ID" value="KRR03199.1"/>
    <property type="molecule type" value="Genomic_DNA"/>
</dbReference>
<evidence type="ECO:0000256" key="2">
    <source>
        <dbReference type="SAM" id="SignalP"/>
    </source>
</evidence>
<dbReference type="Proteomes" id="UP000051913">
    <property type="component" value="Unassembled WGS sequence"/>
</dbReference>
<name>A0A0R3LBS3_9BRAD</name>
<dbReference type="SUPFAM" id="SSF53850">
    <property type="entry name" value="Periplasmic binding protein-like II"/>
    <property type="match status" value="1"/>
</dbReference>
<proteinExistence type="inferred from homology"/>
<evidence type="ECO:0000313" key="3">
    <source>
        <dbReference type="EMBL" id="KRR03199.1"/>
    </source>
</evidence>
<evidence type="ECO:0000256" key="1">
    <source>
        <dbReference type="ARBA" id="ARBA00006987"/>
    </source>
</evidence>
<dbReference type="RefSeq" id="WP_057852970.1">
    <property type="nucleotide sequence ID" value="NZ_LLXX01000143.1"/>
</dbReference>
<feature type="chain" id="PRO_5006442933" description="ABC transporter substrate-binding protein" evidence="2">
    <location>
        <begin position="26"/>
        <end position="323"/>
    </location>
</feature>
<dbReference type="InterPro" id="IPR005064">
    <property type="entry name" value="BUG"/>
</dbReference>
<dbReference type="Gene3D" id="3.40.190.10">
    <property type="entry name" value="Periplasmic binding protein-like II"/>
    <property type="match status" value="1"/>
</dbReference>
<sequence length="323" mass="33334">MRSASRAVIAIVLACQWTAVGSGTAAGAYPERAIRLVVGFPAGGSSDAIARIVQPTVEKQLGQTLVIENRPGAGGAIAIGMVAKAPPDGYLIGLGGAAGLGVSLGVQENAGYDPRKDLAPVTGLASVPFILAASNSLRGKTLRDIVAMAKQPNQLAIGHGGNGTLMHLTTEMFNQMADTRLELVSYRGMAPVVTDLIGGHMPLGVIDPPSAMAAIEGGLITAIAVSSAYRYQRLPDIPTFAEQGVPGFEATGWFGIVAPAGTPDDAIAKINAAFVTALKDPAIVERIRALGSDPLPMAPDEFSRFIESEAKKWETVVAKAGKK</sequence>
<gene>
    <name evidence="3" type="ORF">CP49_04500</name>
</gene>
<dbReference type="PANTHER" id="PTHR42928:SF5">
    <property type="entry name" value="BLR1237 PROTEIN"/>
    <property type="match status" value="1"/>
</dbReference>
<dbReference type="Gene3D" id="3.40.190.150">
    <property type="entry name" value="Bordetella uptake gene, domain 1"/>
    <property type="match status" value="1"/>
</dbReference>
<dbReference type="CDD" id="cd07012">
    <property type="entry name" value="PBP2_Bug_TTT"/>
    <property type="match status" value="1"/>
</dbReference>
<dbReference type="InterPro" id="IPR042100">
    <property type="entry name" value="Bug_dom1"/>
</dbReference>
<evidence type="ECO:0000313" key="4">
    <source>
        <dbReference type="Proteomes" id="UP000051913"/>
    </source>
</evidence>
<comment type="similarity">
    <text evidence="1">Belongs to the UPF0065 (bug) family.</text>
</comment>
<dbReference type="STRING" id="1518501.CQ10_32975"/>
<dbReference type="Pfam" id="PF03401">
    <property type="entry name" value="TctC"/>
    <property type="match status" value="1"/>
</dbReference>
<keyword evidence="4" id="KW-1185">Reference proteome</keyword>
<protein>
    <recommendedName>
        <fullName evidence="5">ABC transporter substrate-binding protein</fullName>
    </recommendedName>
</protein>
<dbReference type="PANTHER" id="PTHR42928">
    <property type="entry name" value="TRICARBOXYLATE-BINDING PROTEIN"/>
    <property type="match status" value="1"/>
</dbReference>
<organism evidence="3 4">
    <name type="scientific">Bradyrhizobium valentinum</name>
    <dbReference type="NCBI Taxonomy" id="1518501"/>
    <lineage>
        <taxon>Bacteria</taxon>
        <taxon>Pseudomonadati</taxon>
        <taxon>Pseudomonadota</taxon>
        <taxon>Alphaproteobacteria</taxon>
        <taxon>Hyphomicrobiales</taxon>
        <taxon>Nitrobacteraceae</taxon>
        <taxon>Bradyrhizobium</taxon>
    </lineage>
</organism>
<dbReference type="AlphaFoldDB" id="A0A0R3LBS3"/>
<comment type="caution">
    <text evidence="3">The sequence shown here is derived from an EMBL/GenBank/DDBJ whole genome shotgun (WGS) entry which is preliminary data.</text>
</comment>
<accession>A0A0R3LBS3</accession>
<reference evidence="3 4" key="1">
    <citation type="submission" date="2014-03" db="EMBL/GenBank/DDBJ databases">
        <title>Bradyrhizobium valentinum sp. nov., isolated from effective nodules of Lupinus mariae-josephae, a lupine endemic of basic-lime soils in Eastern Spain.</title>
        <authorList>
            <person name="Duran D."/>
            <person name="Rey L."/>
            <person name="Navarro A."/>
            <person name="Busquets A."/>
            <person name="Imperial J."/>
            <person name="Ruiz-Argueso T."/>
        </authorList>
    </citation>
    <scope>NUCLEOTIDE SEQUENCE [LARGE SCALE GENOMIC DNA]</scope>
    <source>
        <strain evidence="3 4">LmjM3</strain>
    </source>
</reference>
<keyword evidence="2" id="KW-0732">Signal</keyword>
<feature type="signal peptide" evidence="2">
    <location>
        <begin position="1"/>
        <end position="25"/>
    </location>
</feature>
<dbReference type="PIRSF" id="PIRSF017082">
    <property type="entry name" value="YflP"/>
    <property type="match status" value="1"/>
</dbReference>